<sequence>MPRPIPGSLKPKIPTRLLLLPLVDRVLLPGVVTRLQLSRQQDPVLLLEHLLRTLDSKQLSKTVIGVFPIASTAVVVSKGRLHDHHGNNSDNRSRLDNGSGPKSDLPGASGAKEFKDSVASSSSDEGIFVGTTPFGPVHPDFGNAIGSSIGPVVLPSWRREGGSKQSVPRQQGSKSNSQQNNVSTWGDLLKTAVTLDPSDLHPIGCAARLVRLERIEGGFVVVLEGLTRLKLGRIVSQSPNLEADIRAVPDFVVDKSDQILQDQITALRAVSREYVALLLSLKLPMPVLTQLQRFLESVSVAPGQVVDLLTSSIEISYEEKLAVLNAVDLKERIAKAIEFLAREVQVLTISQNVHTNIEGKLTKKQRELYLRQQLNAIREELGEKDLGGQGDQDEELLQIDQRLADANLPSEVQQVADRELKRMSKMLPASSEYNVIRSYLDWLADLPWSTSTHDYLDVERARRQLDADHFGLEKVKKRILEYLAVTKLQQMRGDVKAPILCLVGPPGVGKTSLGRSIAAAMGRMFHRISLGGIWDEAEIRGHRRTYVGALPGIILNGMKKCEVNNPVFLLDEIDKLGSRGHRGDPSAAFLEVLDPEQNSTFTDHYLNIPFDLSKVLFIATANSIESIPGPLLDRMEVITISGYTFAEKLAIARHYLVPKQIRVHGLNKGGVQITESALVKIATGYTRESGVRQLEREIASVVRAKAVEYAEFREQTVCSPVHQLGYARYPVTMASHIHGGDYDDSKHSQVLDYRPHVLIEDVETILGQEKYVSEVAERIPIAGVVTGLVYNGVGGGVLFVEASQMPGRGLLQLTGSLGGVIKESAHIALSWIKSHGYELGLTHHQGQNVMEKADVHIHLPCGSIPKDGPSAGITLVCALVSMFTNHTIPPTTAMTGEFTLRGLVMPVGGIKEKVIAAHRAGVRKLILSDRNRKDVMADVPANVQNEMVFIYTSCIWEVLQEAFERRLVVRHQPKDGPQVVVDSRL</sequence>
<evidence type="ECO:0000259" key="12">
    <source>
        <dbReference type="PROSITE" id="PS51786"/>
    </source>
</evidence>
<dbReference type="SMART" id="SM00464">
    <property type="entry name" value="LON"/>
    <property type="match status" value="1"/>
</dbReference>
<evidence type="ECO:0000256" key="10">
    <source>
        <dbReference type="RuleBase" id="RU000592"/>
    </source>
</evidence>
<feature type="domain" description="Lon proteolytic" evidence="12">
    <location>
        <begin position="779"/>
        <end position="965"/>
    </location>
</feature>
<dbReference type="Proteomes" id="UP000780801">
    <property type="component" value="Unassembled WGS sequence"/>
</dbReference>
<dbReference type="InterPro" id="IPR014721">
    <property type="entry name" value="Ribsml_uS5_D2-typ_fold_subgr"/>
</dbReference>
<dbReference type="InterPro" id="IPR008268">
    <property type="entry name" value="Peptidase_S16_AS"/>
</dbReference>
<accession>A0A9P6FR97</accession>
<dbReference type="PROSITE" id="PS01046">
    <property type="entry name" value="LON_SER"/>
    <property type="match status" value="1"/>
</dbReference>
<evidence type="ECO:0000256" key="1">
    <source>
        <dbReference type="ARBA" id="ARBA00022490"/>
    </source>
</evidence>
<dbReference type="PRINTS" id="PR00830">
    <property type="entry name" value="ENDOLAPTASE"/>
</dbReference>
<keyword evidence="1" id="KW-0963">Cytoplasm</keyword>
<reference evidence="14" key="1">
    <citation type="journal article" date="2020" name="Fungal Divers.">
        <title>Resolving the Mortierellaceae phylogeny through synthesis of multi-gene phylogenetics and phylogenomics.</title>
        <authorList>
            <person name="Vandepol N."/>
            <person name="Liber J."/>
            <person name="Desiro A."/>
            <person name="Na H."/>
            <person name="Kennedy M."/>
            <person name="Barry K."/>
            <person name="Grigoriev I.V."/>
            <person name="Miller A.N."/>
            <person name="O'Donnell K."/>
            <person name="Stajich J.E."/>
            <person name="Bonito G."/>
        </authorList>
    </citation>
    <scope>NUCLEOTIDE SEQUENCE</scope>
    <source>
        <strain evidence="14">KOD1015</strain>
    </source>
</reference>
<evidence type="ECO:0000259" key="13">
    <source>
        <dbReference type="PROSITE" id="PS51787"/>
    </source>
</evidence>
<dbReference type="AlphaFoldDB" id="A0A9P6FR97"/>
<dbReference type="GO" id="GO:0004252">
    <property type="term" value="F:serine-type endopeptidase activity"/>
    <property type="evidence" value="ECO:0007669"/>
    <property type="project" value="UniProtKB-UniRule"/>
</dbReference>
<dbReference type="CDD" id="cd19500">
    <property type="entry name" value="RecA-like_Lon"/>
    <property type="match status" value="1"/>
</dbReference>
<dbReference type="GO" id="GO:0016887">
    <property type="term" value="F:ATP hydrolysis activity"/>
    <property type="evidence" value="ECO:0007669"/>
    <property type="project" value="InterPro"/>
</dbReference>
<evidence type="ECO:0000313" key="14">
    <source>
        <dbReference type="EMBL" id="KAF9579321.1"/>
    </source>
</evidence>
<evidence type="ECO:0000313" key="15">
    <source>
        <dbReference type="Proteomes" id="UP000780801"/>
    </source>
</evidence>
<keyword evidence="2 8" id="KW-0645">Protease</keyword>
<evidence type="ECO:0000256" key="7">
    <source>
        <dbReference type="ARBA" id="ARBA00023016"/>
    </source>
</evidence>
<dbReference type="Gene3D" id="1.20.58.1480">
    <property type="match status" value="1"/>
</dbReference>
<name>A0A9P6FR97_9FUNG</name>
<dbReference type="Pfam" id="PF05362">
    <property type="entry name" value="Lon_C"/>
    <property type="match status" value="1"/>
</dbReference>
<feature type="region of interest" description="Disordered" evidence="11">
    <location>
        <begin position="80"/>
        <end position="116"/>
    </location>
</feature>
<evidence type="ECO:0000256" key="4">
    <source>
        <dbReference type="ARBA" id="ARBA00022801"/>
    </source>
</evidence>
<dbReference type="InterPro" id="IPR008269">
    <property type="entry name" value="Lon_proteolytic"/>
</dbReference>
<dbReference type="PROSITE" id="PS51787">
    <property type="entry name" value="LON_N"/>
    <property type="match status" value="1"/>
</dbReference>
<dbReference type="Gene3D" id="1.10.8.60">
    <property type="match status" value="1"/>
</dbReference>
<dbReference type="Pfam" id="PF02190">
    <property type="entry name" value="LON_substr_bdg"/>
    <property type="match status" value="1"/>
</dbReference>
<dbReference type="InterPro" id="IPR046336">
    <property type="entry name" value="Lon_prtase_N_sf"/>
</dbReference>
<organism evidence="14 15">
    <name type="scientific">Lunasporangiospora selenospora</name>
    <dbReference type="NCBI Taxonomy" id="979761"/>
    <lineage>
        <taxon>Eukaryota</taxon>
        <taxon>Fungi</taxon>
        <taxon>Fungi incertae sedis</taxon>
        <taxon>Mucoromycota</taxon>
        <taxon>Mortierellomycotina</taxon>
        <taxon>Mortierellomycetes</taxon>
        <taxon>Mortierellales</taxon>
        <taxon>Mortierellaceae</taxon>
        <taxon>Lunasporangiospora</taxon>
    </lineage>
</organism>
<protein>
    <recommendedName>
        <fullName evidence="10">Lon protease homolog</fullName>
        <ecNumber evidence="10">3.4.21.-</ecNumber>
    </recommendedName>
</protein>
<feature type="active site" evidence="8">
    <location>
        <position position="913"/>
    </location>
</feature>
<dbReference type="GO" id="GO:0005524">
    <property type="term" value="F:ATP binding"/>
    <property type="evidence" value="ECO:0007669"/>
    <property type="project" value="UniProtKB-KW"/>
</dbReference>
<keyword evidence="7" id="KW-0346">Stress response</keyword>
<dbReference type="SUPFAM" id="SSF54211">
    <property type="entry name" value="Ribosomal protein S5 domain 2-like"/>
    <property type="match status" value="1"/>
</dbReference>
<dbReference type="Gene3D" id="1.20.5.5270">
    <property type="match status" value="1"/>
</dbReference>
<evidence type="ECO:0000256" key="6">
    <source>
        <dbReference type="ARBA" id="ARBA00022840"/>
    </source>
</evidence>
<dbReference type="PROSITE" id="PS51786">
    <property type="entry name" value="LON_PROTEOLYTIC"/>
    <property type="match status" value="1"/>
</dbReference>
<evidence type="ECO:0000256" key="2">
    <source>
        <dbReference type="ARBA" id="ARBA00022670"/>
    </source>
</evidence>
<dbReference type="FunFam" id="3.40.50.300:FF:000382">
    <property type="entry name" value="Lon protease homolog 2, peroxisomal"/>
    <property type="match status" value="1"/>
</dbReference>
<dbReference type="Gene3D" id="3.30.230.10">
    <property type="match status" value="1"/>
</dbReference>
<dbReference type="GO" id="GO:0030163">
    <property type="term" value="P:protein catabolic process"/>
    <property type="evidence" value="ECO:0007669"/>
    <property type="project" value="InterPro"/>
</dbReference>
<dbReference type="InterPro" id="IPR003111">
    <property type="entry name" value="Lon_prtase_N"/>
</dbReference>
<feature type="compositionally biased region" description="Low complexity" evidence="11">
    <location>
        <begin position="170"/>
        <end position="181"/>
    </location>
</feature>
<dbReference type="GO" id="GO:0004176">
    <property type="term" value="F:ATP-dependent peptidase activity"/>
    <property type="evidence" value="ECO:0007669"/>
    <property type="project" value="UniProtKB-UniRule"/>
</dbReference>
<dbReference type="FunFam" id="1.20.5.5270:FF:000002">
    <property type="entry name" value="Lon protease homolog"/>
    <property type="match status" value="1"/>
</dbReference>
<feature type="active site" evidence="8">
    <location>
        <position position="870"/>
    </location>
</feature>
<dbReference type="InterPro" id="IPR015947">
    <property type="entry name" value="PUA-like_sf"/>
</dbReference>
<dbReference type="InterPro" id="IPR004815">
    <property type="entry name" value="Lon_bac/euk-typ"/>
</dbReference>
<evidence type="ECO:0000256" key="3">
    <source>
        <dbReference type="ARBA" id="ARBA00022741"/>
    </source>
</evidence>
<dbReference type="PANTHER" id="PTHR10046">
    <property type="entry name" value="ATP DEPENDENT LON PROTEASE FAMILY MEMBER"/>
    <property type="match status" value="1"/>
</dbReference>
<keyword evidence="6 9" id="KW-0067">ATP-binding</keyword>
<dbReference type="Gene3D" id="3.40.50.300">
    <property type="entry name" value="P-loop containing nucleotide triphosphate hydrolases"/>
    <property type="match status" value="1"/>
</dbReference>
<keyword evidence="15" id="KW-1185">Reference proteome</keyword>
<evidence type="ECO:0000256" key="8">
    <source>
        <dbReference type="PROSITE-ProRule" id="PRU01122"/>
    </source>
</evidence>
<dbReference type="InterPro" id="IPR003959">
    <property type="entry name" value="ATPase_AAA_core"/>
</dbReference>
<feature type="compositionally biased region" description="Basic and acidic residues" evidence="11">
    <location>
        <begin position="84"/>
        <end position="95"/>
    </location>
</feature>
<dbReference type="SUPFAM" id="SSF88697">
    <property type="entry name" value="PUA domain-like"/>
    <property type="match status" value="1"/>
</dbReference>
<dbReference type="InterPro" id="IPR003593">
    <property type="entry name" value="AAA+_ATPase"/>
</dbReference>
<evidence type="ECO:0000256" key="9">
    <source>
        <dbReference type="RuleBase" id="RU000591"/>
    </source>
</evidence>
<comment type="caution">
    <text evidence="14">The sequence shown here is derived from an EMBL/GenBank/DDBJ whole genome shotgun (WGS) entry which is preliminary data.</text>
</comment>
<gene>
    <name evidence="14" type="ORF">BGW38_004471</name>
</gene>
<dbReference type="SMART" id="SM00382">
    <property type="entry name" value="AAA"/>
    <property type="match status" value="1"/>
</dbReference>
<comment type="similarity">
    <text evidence="8 9">Belongs to the peptidase S16 family.</text>
</comment>
<dbReference type="Pfam" id="PF22667">
    <property type="entry name" value="Lon_lid"/>
    <property type="match status" value="1"/>
</dbReference>
<dbReference type="InterPro" id="IPR027417">
    <property type="entry name" value="P-loop_NTPase"/>
</dbReference>
<evidence type="ECO:0000256" key="11">
    <source>
        <dbReference type="SAM" id="MobiDB-lite"/>
    </source>
</evidence>
<keyword evidence="5 8" id="KW-0720">Serine protease</keyword>
<keyword evidence="4 8" id="KW-0378">Hydrolase</keyword>
<feature type="region of interest" description="Disordered" evidence="11">
    <location>
        <begin position="156"/>
        <end position="181"/>
    </location>
</feature>
<dbReference type="EC" id="3.4.21.-" evidence="10"/>
<keyword evidence="3 9" id="KW-0547">Nucleotide-binding</keyword>
<dbReference type="FunFam" id="3.30.230.10:FF:000019">
    <property type="entry name" value="Lon protease homolog 2, peroxisomal"/>
    <property type="match status" value="1"/>
</dbReference>
<proteinExistence type="inferred from homology"/>
<dbReference type="GO" id="GO:0006508">
    <property type="term" value="P:proteolysis"/>
    <property type="evidence" value="ECO:0007669"/>
    <property type="project" value="UniProtKB-KW"/>
</dbReference>
<evidence type="ECO:0000256" key="5">
    <source>
        <dbReference type="ARBA" id="ARBA00022825"/>
    </source>
</evidence>
<dbReference type="SUPFAM" id="SSF52540">
    <property type="entry name" value="P-loop containing nucleoside triphosphate hydrolases"/>
    <property type="match status" value="1"/>
</dbReference>
<dbReference type="Pfam" id="PF00004">
    <property type="entry name" value="AAA"/>
    <property type="match status" value="1"/>
</dbReference>
<feature type="domain" description="Lon N-terminal" evidence="13">
    <location>
        <begin position="17"/>
        <end position="344"/>
    </location>
</feature>
<dbReference type="InterPro" id="IPR020568">
    <property type="entry name" value="Ribosomal_Su5_D2-typ_SF"/>
</dbReference>
<dbReference type="NCBIfam" id="TIGR00763">
    <property type="entry name" value="lon"/>
    <property type="match status" value="1"/>
</dbReference>
<dbReference type="EMBL" id="JAABOA010002862">
    <property type="protein sequence ID" value="KAF9579321.1"/>
    <property type="molecule type" value="Genomic_DNA"/>
</dbReference>
<dbReference type="InterPro" id="IPR054594">
    <property type="entry name" value="Lon_lid"/>
</dbReference>
<dbReference type="OrthoDB" id="2411602at2759"/>
<dbReference type="Gene3D" id="2.30.130.40">
    <property type="entry name" value="LON domain-like"/>
    <property type="match status" value="1"/>
</dbReference>
<dbReference type="InterPro" id="IPR027065">
    <property type="entry name" value="Lon_Prtase"/>
</dbReference>